<dbReference type="EMBL" id="JAAAML010000001">
    <property type="protein sequence ID" value="MCO6407243.1"/>
    <property type="molecule type" value="Genomic_DNA"/>
</dbReference>
<organism evidence="3 4">
    <name type="scientific">Hoeflea alexandrii</name>
    <dbReference type="NCBI Taxonomy" id="288436"/>
    <lineage>
        <taxon>Bacteria</taxon>
        <taxon>Pseudomonadati</taxon>
        <taxon>Pseudomonadota</taxon>
        <taxon>Alphaproteobacteria</taxon>
        <taxon>Hyphomicrobiales</taxon>
        <taxon>Rhizobiaceae</taxon>
        <taxon>Hoeflea</taxon>
    </lineage>
</organism>
<reference evidence="3 4" key="1">
    <citation type="submission" date="2020-01" db="EMBL/GenBank/DDBJ databases">
        <title>Genomes of bacteria type strains.</title>
        <authorList>
            <person name="Chen J."/>
            <person name="Zhu S."/>
            <person name="Yang J."/>
        </authorList>
    </citation>
    <scope>NUCLEOTIDE SEQUENCE [LARGE SCALE GENOMIC DNA]</scope>
    <source>
        <strain evidence="3 4">DSM 16655</strain>
    </source>
</reference>
<proteinExistence type="predicted"/>
<dbReference type="PROSITE" id="PS51318">
    <property type="entry name" value="TAT"/>
    <property type="match status" value="1"/>
</dbReference>
<comment type="caution">
    <text evidence="3">The sequence shown here is derived from an EMBL/GenBank/DDBJ whole genome shotgun (WGS) entry which is preliminary data.</text>
</comment>
<dbReference type="Proteomes" id="UP001320715">
    <property type="component" value="Unassembled WGS sequence"/>
</dbReference>
<dbReference type="RefSeq" id="WP_252914650.1">
    <property type="nucleotide sequence ID" value="NZ_JAAAML010000001.1"/>
</dbReference>
<evidence type="ECO:0000256" key="1">
    <source>
        <dbReference type="SAM" id="MobiDB-lite"/>
    </source>
</evidence>
<keyword evidence="4" id="KW-1185">Reference proteome</keyword>
<evidence type="ECO:0000313" key="4">
    <source>
        <dbReference type="Proteomes" id="UP001320715"/>
    </source>
</evidence>
<protein>
    <submittedName>
        <fullName evidence="3">DUF4189 domain-containing protein</fullName>
    </submittedName>
</protein>
<evidence type="ECO:0000313" key="3">
    <source>
        <dbReference type="EMBL" id="MCO6407243.1"/>
    </source>
</evidence>
<gene>
    <name evidence="3" type="ORF">GTW23_03575</name>
</gene>
<accession>A0ABT1CMT6</accession>
<dbReference type="Pfam" id="PF13827">
    <property type="entry name" value="DUF4189"/>
    <property type="match status" value="1"/>
</dbReference>
<feature type="domain" description="DUF4189" evidence="2">
    <location>
        <begin position="251"/>
        <end position="340"/>
    </location>
</feature>
<dbReference type="InterPro" id="IPR025240">
    <property type="entry name" value="DUF4189"/>
</dbReference>
<dbReference type="Gene3D" id="2.30.30.40">
    <property type="entry name" value="SH3 Domains"/>
    <property type="match status" value="1"/>
</dbReference>
<dbReference type="InterPro" id="IPR006311">
    <property type="entry name" value="TAT_signal"/>
</dbReference>
<evidence type="ECO:0000259" key="2">
    <source>
        <dbReference type="Pfam" id="PF13827"/>
    </source>
</evidence>
<sequence>MSVHSPRISALQSFRRMLLVTGGMAVALGAVLTAAMPAAQASELTVYECEPEGDVFYEVEVFWVDGSSTARISPKSEYISAAESAAQTETAREQRVASGFSFDSRSYSFFGKGTDARLRFKQYPNDAPVPCAERAISQDHASGAVGGNETPLGGQKARSLGGKLRNGPGTNFSVAGSLAEGTPVSVLANTGVRFDGYDWFEIRHGGGVAYQWGGIMCSDGGAIAGMFGDCASLLRSQAPARVQTVASGGGWMAFAIGANGRFGHGAGASRQEAQSYAMQYCGDASCGIEDMTQAQCHALVGGNRNGHWFGAGNSKRAAESFAMGFCSNAEGSCAIRYSHCR</sequence>
<name>A0ABT1CMT6_9HYPH</name>
<feature type="region of interest" description="Disordered" evidence="1">
    <location>
        <begin position="142"/>
        <end position="163"/>
    </location>
</feature>